<dbReference type="InterPro" id="IPR052678">
    <property type="entry name" value="OST-beta_subunit"/>
</dbReference>
<proteinExistence type="predicted"/>
<evidence type="ECO:0000256" key="1">
    <source>
        <dbReference type="SAM" id="MobiDB-lite"/>
    </source>
</evidence>
<dbReference type="GO" id="GO:0032991">
    <property type="term" value="C:protein-containing complex"/>
    <property type="evidence" value="ECO:0007669"/>
    <property type="project" value="TreeGrafter"/>
</dbReference>
<feature type="transmembrane region" description="Helical" evidence="2">
    <location>
        <begin position="34"/>
        <end position="56"/>
    </location>
</feature>
<evidence type="ECO:0000313" key="3">
    <source>
        <dbReference type="Ensembl" id="ENSBIXP00000021049.1"/>
    </source>
</evidence>
<keyword evidence="2" id="KW-1133">Transmembrane helix</keyword>
<dbReference type="AlphaFoldDB" id="A0A4W2DQ27"/>
<dbReference type="InterPro" id="IPR029387">
    <property type="entry name" value="OSTbeta"/>
</dbReference>
<accession>A0A4W2DQ27</accession>
<keyword evidence="4" id="KW-1185">Reference proteome</keyword>
<feature type="compositionally biased region" description="Basic and acidic residues" evidence="1">
    <location>
        <begin position="110"/>
        <end position="124"/>
    </location>
</feature>
<dbReference type="GO" id="GO:0015721">
    <property type="term" value="P:bile acid and bile salt transport"/>
    <property type="evidence" value="ECO:0007669"/>
    <property type="project" value="InterPro"/>
</dbReference>
<dbReference type="Pfam" id="PF15048">
    <property type="entry name" value="OSTbeta"/>
    <property type="match status" value="1"/>
</dbReference>
<reference evidence="3 4" key="1">
    <citation type="submission" date="2018-11" db="EMBL/GenBank/DDBJ databases">
        <title>Haplotype-resolved cattle genomes.</title>
        <authorList>
            <person name="Low W.Y."/>
            <person name="Tearle R."/>
            <person name="Bickhart D.M."/>
            <person name="Rosen B.D."/>
            <person name="Koren S."/>
            <person name="Rhie A."/>
            <person name="Hiendleder S."/>
            <person name="Phillippy A.M."/>
            <person name="Smith T.P.L."/>
            <person name="Williams J.L."/>
        </authorList>
    </citation>
    <scope>NUCLEOTIDE SEQUENCE [LARGE SCALE GENOMIC DNA]</scope>
</reference>
<dbReference type="PANTHER" id="PTHR36129:SF1">
    <property type="entry name" value="ORGANIC SOLUTE TRANSPORTER SUBUNIT BETA"/>
    <property type="match status" value="1"/>
</dbReference>
<dbReference type="GO" id="GO:0005886">
    <property type="term" value="C:plasma membrane"/>
    <property type="evidence" value="ECO:0007669"/>
    <property type="project" value="InterPro"/>
</dbReference>
<keyword evidence="2" id="KW-0812">Transmembrane</keyword>
<evidence type="ECO:0000313" key="4">
    <source>
        <dbReference type="Proteomes" id="UP000314981"/>
    </source>
</evidence>
<dbReference type="Proteomes" id="UP000314981">
    <property type="component" value="Chromosome 10"/>
</dbReference>
<evidence type="ECO:0000256" key="2">
    <source>
        <dbReference type="SAM" id="Phobius"/>
    </source>
</evidence>
<feature type="region of interest" description="Disordered" evidence="1">
    <location>
        <begin position="99"/>
        <end position="130"/>
    </location>
</feature>
<protein>
    <submittedName>
        <fullName evidence="3">Uncharacterized protein</fullName>
    </submittedName>
</protein>
<reference evidence="3" key="3">
    <citation type="submission" date="2025-09" db="UniProtKB">
        <authorList>
            <consortium name="Ensembl"/>
        </authorList>
    </citation>
    <scope>IDENTIFICATION</scope>
</reference>
<dbReference type="Ensembl" id="ENSBIXT00000049758.1">
    <property type="protein sequence ID" value="ENSBIXP00000021049.1"/>
    <property type="gene ID" value="ENSBIXG00000024224.1"/>
</dbReference>
<name>A0A4W2DQ27_BOBOX</name>
<organism evidence="3 4">
    <name type="scientific">Bos indicus x Bos taurus</name>
    <name type="common">Hybrid cattle</name>
    <dbReference type="NCBI Taxonomy" id="30522"/>
    <lineage>
        <taxon>Eukaryota</taxon>
        <taxon>Metazoa</taxon>
        <taxon>Chordata</taxon>
        <taxon>Craniata</taxon>
        <taxon>Vertebrata</taxon>
        <taxon>Euteleostomi</taxon>
        <taxon>Mammalia</taxon>
        <taxon>Eutheria</taxon>
        <taxon>Laurasiatheria</taxon>
        <taxon>Artiodactyla</taxon>
        <taxon>Ruminantia</taxon>
        <taxon>Pecora</taxon>
        <taxon>Bovidae</taxon>
        <taxon>Bovinae</taxon>
        <taxon>Bos</taxon>
    </lineage>
</organism>
<dbReference type="PANTHER" id="PTHR36129">
    <property type="entry name" value="ORGANIC SOLUTE TRANSPORTER SUBUNIT BETA-RELATED"/>
    <property type="match status" value="1"/>
</dbReference>
<dbReference type="STRING" id="30522.A0A4W2DQ27"/>
<keyword evidence="2" id="KW-0472">Membrane</keyword>
<dbReference type="SMR" id="A0A4W2DQ27"/>
<dbReference type="GO" id="GO:0046982">
    <property type="term" value="F:protein heterodimerization activity"/>
    <property type="evidence" value="ECO:0007669"/>
    <property type="project" value="InterPro"/>
</dbReference>
<dbReference type="GO" id="GO:0022857">
    <property type="term" value="F:transmembrane transporter activity"/>
    <property type="evidence" value="ECO:0007669"/>
    <property type="project" value="InterPro"/>
</dbReference>
<dbReference type="OMA" id="EMLWVFR"/>
<reference evidence="3" key="2">
    <citation type="submission" date="2025-08" db="UniProtKB">
        <authorList>
            <consortium name="Ensembl"/>
        </authorList>
    </citation>
    <scope>IDENTIFICATION</scope>
</reference>
<sequence>MNYSEKLTGAPPMTEVPLELLEEMLWFFRVEDATPWNCSMFVLAALVAIISFILLGRNIQANRNQKKLPPEKQTPEVLYLAEGGNKDDKNLTSLTETLLSEKPTLAQGEMEAKCSDVPRVHLPDPQEPES</sequence>